<dbReference type="RefSeq" id="WP_173766595.1">
    <property type="nucleotide sequence ID" value="NZ_CP048836.1"/>
</dbReference>
<dbReference type="EMBL" id="CP048836">
    <property type="protein sequence ID" value="QID18692.1"/>
    <property type="molecule type" value="Genomic_DNA"/>
</dbReference>
<dbReference type="Pfam" id="PF08750">
    <property type="entry name" value="CNP1"/>
    <property type="match status" value="1"/>
</dbReference>
<keyword evidence="1" id="KW-0732">Signal</keyword>
<dbReference type="Proteomes" id="UP000501991">
    <property type="component" value="Chromosome"/>
</dbReference>
<evidence type="ECO:0000313" key="4">
    <source>
        <dbReference type="Proteomes" id="UP000501991"/>
    </source>
</evidence>
<keyword evidence="4" id="KW-1185">Reference proteome</keyword>
<dbReference type="KEGG" id="azq:G3580_14320"/>
<feature type="chain" id="PRO_5025346653" description="CNP1-like uncharacterized domain-containing protein" evidence="1">
    <location>
        <begin position="26"/>
        <end position="181"/>
    </location>
</feature>
<gene>
    <name evidence="3" type="ORF">G3580_14320</name>
</gene>
<accession>A0A6C1B4T2</accession>
<organism evidence="3 4">
    <name type="scientific">Nitrogeniibacter mangrovi</name>
    <dbReference type="NCBI Taxonomy" id="2016596"/>
    <lineage>
        <taxon>Bacteria</taxon>
        <taxon>Pseudomonadati</taxon>
        <taxon>Pseudomonadota</taxon>
        <taxon>Betaproteobacteria</taxon>
        <taxon>Rhodocyclales</taxon>
        <taxon>Zoogloeaceae</taxon>
        <taxon>Nitrogeniibacter</taxon>
    </lineage>
</organism>
<evidence type="ECO:0000259" key="2">
    <source>
        <dbReference type="Pfam" id="PF08750"/>
    </source>
</evidence>
<protein>
    <recommendedName>
        <fullName evidence="2">CNP1-like uncharacterized domain-containing protein</fullName>
    </recommendedName>
</protein>
<sequence>MNVEAVRSLRVACVALVLISGAARAGAFFEDPAVELNKDFVEGPQWKEGKTTLPGLPDPAHLMEVQVPDASDNTYYFDTESLVVGQDGVTRLTLVTRHRGGGETVTFEGIRCVTAEYRIYGIANGEGWTPPRQNPWRPIHLGRYKDLRAVLYTSVLCKEGFPMTPERVIKRLRYPPDEPTY</sequence>
<feature type="signal peptide" evidence="1">
    <location>
        <begin position="1"/>
        <end position="25"/>
    </location>
</feature>
<proteinExistence type="predicted"/>
<evidence type="ECO:0000256" key="1">
    <source>
        <dbReference type="SAM" id="SignalP"/>
    </source>
</evidence>
<dbReference type="InterPro" id="IPR014861">
    <property type="entry name" value="CNP1-like_dom"/>
</dbReference>
<name>A0A6C1B4T2_9RHOO</name>
<feature type="domain" description="CNP1-like uncharacterised" evidence="2">
    <location>
        <begin position="42"/>
        <end position="173"/>
    </location>
</feature>
<evidence type="ECO:0000313" key="3">
    <source>
        <dbReference type="EMBL" id="QID18692.1"/>
    </source>
</evidence>
<reference evidence="3 4" key="1">
    <citation type="submission" date="2020-02" db="EMBL/GenBank/DDBJ databases">
        <title>Nitrogenibacter mangrovi gen. nov., sp. nov. isolated from mangrove sediment, a denitrifying betaproteobacterium.</title>
        <authorList>
            <person name="Liao H."/>
            <person name="Tian Y."/>
        </authorList>
    </citation>
    <scope>NUCLEOTIDE SEQUENCE [LARGE SCALE GENOMIC DNA]</scope>
    <source>
        <strain evidence="3 4">M9-3-2</strain>
    </source>
</reference>
<dbReference type="AlphaFoldDB" id="A0A6C1B4T2"/>